<feature type="compositionally biased region" description="Polar residues" evidence="1">
    <location>
        <begin position="75"/>
        <end position="87"/>
    </location>
</feature>
<reference evidence="3 4" key="1">
    <citation type="submission" date="2018-07" db="EMBL/GenBank/DDBJ databases">
        <title>The complete nuclear genome of the prasinophyte Chloropicon primus (CCMP1205).</title>
        <authorList>
            <person name="Pombert J.-F."/>
            <person name="Otis C."/>
            <person name="Turmel M."/>
            <person name="Lemieux C."/>
        </authorList>
    </citation>
    <scope>NUCLEOTIDE SEQUENCE [LARGE SCALE GENOMIC DNA]</scope>
    <source>
        <strain evidence="3 4">CCMP1205</strain>
    </source>
</reference>
<name>A0A5B8MDA4_9CHLO</name>
<organism evidence="3 4">
    <name type="scientific">Chloropicon primus</name>
    <dbReference type="NCBI Taxonomy" id="1764295"/>
    <lineage>
        <taxon>Eukaryota</taxon>
        <taxon>Viridiplantae</taxon>
        <taxon>Chlorophyta</taxon>
        <taxon>Chloropicophyceae</taxon>
        <taxon>Chloropicales</taxon>
        <taxon>Chloropicaceae</taxon>
        <taxon>Chloropicon</taxon>
    </lineage>
</organism>
<feature type="compositionally biased region" description="Low complexity" evidence="1">
    <location>
        <begin position="651"/>
        <end position="660"/>
    </location>
</feature>
<feature type="compositionally biased region" description="Basic and acidic residues" evidence="1">
    <location>
        <begin position="632"/>
        <end position="649"/>
    </location>
</feature>
<feature type="compositionally biased region" description="Polar residues" evidence="1">
    <location>
        <begin position="755"/>
        <end position="764"/>
    </location>
</feature>
<dbReference type="SUPFAM" id="SSF49599">
    <property type="entry name" value="TRAF domain-like"/>
    <property type="match status" value="1"/>
</dbReference>
<dbReference type="InterPro" id="IPR002083">
    <property type="entry name" value="MATH/TRAF_dom"/>
</dbReference>
<proteinExistence type="predicted"/>
<feature type="compositionally biased region" description="Basic and acidic residues" evidence="1">
    <location>
        <begin position="1"/>
        <end position="11"/>
    </location>
</feature>
<feature type="region of interest" description="Disordered" evidence="1">
    <location>
        <begin position="504"/>
        <end position="681"/>
    </location>
</feature>
<feature type="compositionally biased region" description="Gly residues" evidence="1">
    <location>
        <begin position="90"/>
        <end position="105"/>
    </location>
</feature>
<evidence type="ECO:0000256" key="1">
    <source>
        <dbReference type="SAM" id="MobiDB-lite"/>
    </source>
</evidence>
<dbReference type="STRING" id="1764295.A0A5B8MDA4"/>
<feature type="region of interest" description="Disordered" evidence="1">
    <location>
        <begin position="1"/>
        <end position="123"/>
    </location>
</feature>
<dbReference type="InterPro" id="IPR008974">
    <property type="entry name" value="TRAF-like"/>
</dbReference>
<dbReference type="PANTHER" id="PTHR47477:SF8">
    <property type="entry name" value="TNF RECEPTOR-ASSOCIATED FACTOR HOMOLOG 1A"/>
    <property type="match status" value="1"/>
</dbReference>
<gene>
    <name evidence="3" type="ORF">A3770_02p10860</name>
</gene>
<dbReference type="AlphaFoldDB" id="A0A5B8MDA4"/>
<feature type="domain" description="MATH" evidence="2">
    <location>
        <begin position="128"/>
        <end position="250"/>
    </location>
</feature>
<dbReference type="CDD" id="cd00121">
    <property type="entry name" value="MATH"/>
    <property type="match status" value="1"/>
</dbReference>
<feature type="region of interest" description="Disordered" evidence="1">
    <location>
        <begin position="723"/>
        <end position="772"/>
    </location>
</feature>
<dbReference type="InterPro" id="IPR055327">
    <property type="entry name" value="TRAF1A/B"/>
</dbReference>
<accession>A0A5B8MDA4</accession>
<dbReference type="EMBL" id="CP031035">
    <property type="protein sequence ID" value="QDZ18568.1"/>
    <property type="molecule type" value="Genomic_DNA"/>
</dbReference>
<dbReference type="SMART" id="SM00061">
    <property type="entry name" value="MATH"/>
    <property type="match status" value="1"/>
</dbReference>
<evidence type="ECO:0000259" key="2">
    <source>
        <dbReference type="PROSITE" id="PS50144"/>
    </source>
</evidence>
<dbReference type="PROSITE" id="PS50144">
    <property type="entry name" value="MATH"/>
    <property type="match status" value="1"/>
</dbReference>
<feature type="compositionally biased region" description="Basic and acidic residues" evidence="1">
    <location>
        <begin position="378"/>
        <end position="387"/>
    </location>
</feature>
<evidence type="ECO:0000313" key="3">
    <source>
        <dbReference type="EMBL" id="QDZ18568.1"/>
    </source>
</evidence>
<evidence type="ECO:0000313" key="4">
    <source>
        <dbReference type="Proteomes" id="UP000316726"/>
    </source>
</evidence>
<protein>
    <submittedName>
        <fullName evidence="3">MATH domain-containing protein</fullName>
    </submittedName>
</protein>
<feature type="compositionally biased region" description="Basic and acidic residues" evidence="1">
    <location>
        <begin position="22"/>
        <end position="32"/>
    </location>
</feature>
<feature type="compositionally biased region" description="Basic and acidic residues" evidence="1">
    <location>
        <begin position="509"/>
        <end position="525"/>
    </location>
</feature>
<dbReference type="OrthoDB" id="660257at2759"/>
<keyword evidence="4" id="KW-1185">Reference proteome</keyword>
<dbReference type="PANTHER" id="PTHR47477">
    <property type="entry name" value="TNF RECEPTOR-ASSOCIATED FACTOR HOMOLOG 1A"/>
    <property type="match status" value="1"/>
</dbReference>
<feature type="compositionally biased region" description="Basic and acidic residues" evidence="1">
    <location>
        <begin position="539"/>
        <end position="598"/>
    </location>
</feature>
<feature type="compositionally biased region" description="Basic residues" evidence="1">
    <location>
        <begin position="526"/>
        <end position="538"/>
    </location>
</feature>
<dbReference type="Pfam" id="PF22486">
    <property type="entry name" value="MATH_2"/>
    <property type="match status" value="1"/>
</dbReference>
<feature type="compositionally biased region" description="Low complexity" evidence="1">
    <location>
        <begin position="614"/>
        <end position="631"/>
    </location>
</feature>
<dbReference type="Proteomes" id="UP000316726">
    <property type="component" value="Chromosome 2"/>
</dbReference>
<feature type="compositionally biased region" description="Polar residues" evidence="1">
    <location>
        <begin position="35"/>
        <end position="52"/>
    </location>
</feature>
<dbReference type="Gene3D" id="2.60.210.10">
    <property type="entry name" value="Apoptosis, Tumor Necrosis Factor Receptor Associated Protein 2, Chain A"/>
    <property type="match status" value="1"/>
</dbReference>
<sequence length="927" mass="102152">MGDTSKGEESGGRGGSGSSGTDEPKASNDNKRKSSSQMQNSKSGDSGGSNTAGEKGAGGNSSQNSNNDKNVDGVLSQTLDENSNEWRNGSGNGLSGNSQGGGTDGGHFEPSTSFAEEDDDGVRPGDLYGKFTWKIENFSEISKRELRSNVFEVGEYKWYILVYPQGCDVSNHLSLFLCVADYDKLLPGWSHFAQFTIAVVNKDPKKSKYSDTLHRFCKKEHDWGWKKFMELSKVLDGFTVSDTLVIKAQVQVIREKQNRPFRCLDTQYRRELVRVYLTNVEGICRRFLEERREKLAKLRECPESFHEFWDSLSVQLRSCLASDRADNILKSLVKRFFNEKEVTSTLVMDALHSGYKALQVEQGQKTLAAAPAPAAAKGKGDKADKGSKGSGKGGSSAAAFKTLNASPSDPPVSISMEENLTYLAGDVMKTLEQAANEAVPPHNEDKDLDDYGKDSLERDERRLAELGKQAIEMFVVSHLYTNRIEVAFKENEALKRQEALIREEEEAERLESERQLKKQEAERERRNRRKEKKQRKKEKKEAEEAAAEAERLKAEEEKKKKEEEAKKAREEALEKERQQREQEREAARQLAKEKEAAKKAAKKAALQKEEALRQKQQAEAAAAAQQQQAAAAKEKERLAAEEKEKEKKLRQQQQQQQKKQQASEERQSSTTEKGASLQEKDKVISELAKKVEGLEMQLAQKDGTIAKLQSQLKQTVEVLQHMKERSNDWQQVVPGSAPSTPEQQKHVPNVDYHQQRSPPQSAGSPGTAGVEASGVPLAQDASQPHGMVSPMKSYTASAANQRVFSSIPKGYQGSAGNIQNGGHPARTAMGNMPSGHIPQVPNGMSAYAQHPAGAQPQGMAGEKGAPAMVNGKASEQYGHGSHMMMQGGYRLAPVGQPVPGHAGGHGQDQNSGLDDFAHMGLITDLLD</sequence>
<feature type="region of interest" description="Disordered" evidence="1">
    <location>
        <begin position="371"/>
        <end position="413"/>
    </location>
</feature>